<dbReference type="KEGG" id="cgo:Corgl_1097"/>
<dbReference type="EC" id="1.1.1.31" evidence="7"/>
<evidence type="ECO:0000259" key="6">
    <source>
        <dbReference type="Pfam" id="PF14833"/>
    </source>
</evidence>
<evidence type="ECO:0000256" key="2">
    <source>
        <dbReference type="ARBA" id="ARBA00023002"/>
    </source>
</evidence>
<dbReference type="Pfam" id="PF14833">
    <property type="entry name" value="NAD_binding_11"/>
    <property type="match status" value="1"/>
</dbReference>
<feature type="active site" evidence="4">
    <location>
        <position position="168"/>
    </location>
</feature>
<dbReference type="OrthoDB" id="3185659at2"/>
<protein>
    <submittedName>
        <fullName evidence="7">3-hydroxyisobutyrate dehydrogenase</fullName>
        <ecNumber evidence="7">1.1.1.31</ecNumber>
    </submittedName>
</protein>
<dbReference type="PIRSF" id="PIRSF000103">
    <property type="entry name" value="HIBADH"/>
    <property type="match status" value="1"/>
</dbReference>
<dbReference type="GO" id="GO:0016054">
    <property type="term" value="P:organic acid catabolic process"/>
    <property type="evidence" value="ECO:0007669"/>
    <property type="project" value="UniProtKB-ARBA"/>
</dbReference>
<dbReference type="SUPFAM" id="SSF48179">
    <property type="entry name" value="6-phosphogluconate dehydrogenase C-terminal domain-like"/>
    <property type="match status" value="1"/>
</dbReference>
<dbReference type="Gene3D" id="1.10.1040.10">
    <property type="entry name" value="N-(1-d-carboxylethyl)-l-norvaline Dehydrogenase, domain 2"/>
    <property type="match status" value="1"/>
</dbReference>
<dbReference type="HOGENOM" id="CLU_035117_1_1_11"/>
<dbReference type="GO" id="GO:0050661">
    <property type="term" value="F:NADP binding"/>
    <property type="evidence" value="ECO:0007669"/>
    <property type="project" value="InterPro"/>
</dbReference>
<dbReference type="EMBL" id="CP002628">
    <property type="protein sequence ID" value="AEB07205.1"/>
    <property type="molecule type" value="Genomic_DNA"/>
</dbReference>
<dbReference type="InterPro" id="IPR006115">
    <property type="entry name" value="6PGDH_NADP-bd"/>
</dbReference>
<accession>F2N822</accession>
<dbReference type="SUPFAM" id="SSF51735">
    <property type="entry name" value="NAD(P)-binding Rossmann-fold domains"/>
    <property type="match status" value="1"/>
</dbReference>
<dbReference type="InterPro" id="IPR029154">
    <property type="entry name" value="HIBADH-like_NADP-bd"/>
</dbReference>
<dbReference type="InterPro" id="IPR008927">
    <property type="entry name" value="6-PGluconate_DH-like_C_sf"/>
</dbReference>
<keyword evidence="2 7" id="KW-0560">Oxidoreductase</keyword>
<evidence type="ECO:0000313" key="8">
    <source>
        <dbReference type="Proteomes" id="UP000006851"/>
    </source>
</evidence>
<dbReference type="InterPro" id="IPR036291">
    <property type="entry name" value="NAD(P)-bd_dom_sf"/>
</dbReference>
<dbReference type="eggNOG" id="COG2084">
    <property type="taxonomic scope" value="Bacteria"/>
</dbReference>
<dbReference type="AlphaFoldDB" id="F2N822"/>
<dbReference type="PANTHER" id="PTHR22981">
    <property type="entry name" value="3-HYDROXYISOBUTYRATE DEHYDROGENASE-RELATED"/>
    <property type="match status" value="1"/>
</dbReference>
<keyword evidence="8" id="KW-1185">Reference proteome</keyword>
<feature type="domain" description="6-phosphogluconate dehydrogenase NADP-binding" evidence="5">
    <location>
        <begin position="2"/>
        <end position="159"/>
    </location>
</feature>
<dbReference type="InterPro" id="IPR002204">
    <property type="entry name" value="3-OH-isobutyrate_DH-rel_CS"/>
</dbReference>
<proteinExistence type="inferred from homology"/>
<dbReference type="PROSITE" id="PS00895">
    <property type="entry name" value="3_HYDROXYISOBUT_DH"/>
    <property type="match status" value="1"/>
</dbReference>
<dbReference type="PANTHER" id="PTHR22981:SF7">
    <property type="entry name" value="3-HYDROXYISOBUTYRATE DEHYDROGENASE, MITOCHONDRIAL"/>
    <property type="match status" value="1"/>
</dbReference>
<keyword evidence="3" id="KW-0520">NAD</keyword>
<dbReference type="GO" id="GO:0008442">
    <property type="term" value="F:3-hydroxyisobutyrate dehydrogenase activity"/>
    <property type="evidence" value="ECO:0007669"/>
    <property type="project" value="UniProtKB-EC"/>
</dbReference>
<gene>
    <name evidence="7" type="ordered locus">Corgl_1097</name>
</gene>
<dbReference type="InterPro" id="IPR015815">
    <property type="entry name" value="HIBADH-related"/>
</dbReference>
<evidence type="ECO:0000256" key="1">
    <source>
        <dbReference type="ARBA" id="ARBA00009080"/>
    </source>
</evidence>
<sequence length="292" mass="31174">MNIGFIGLGIMGSAMSANLIRKSGHEVFVFDFDADKVAQASSIGGRACDSSHEVVERADVVFTSVPKAEHVRAIHESVYDAIRPGQIFIDMSTIAPADSISLAEALGERGAIFLDVPVVKSKQQAIDGTLGIYVGGPREAYEQVKPLLEILGQDIVYMGGNGQGITMKILHNMLVGEIQNGVNEMMALAERCGIDWQLFVKAISIGGASNFYLQTKAEAIGTRQFATAFSVDNMSKDTGIAQDLAAEKGLDLPGVALVRGIYQQAVEEHLGGEDFSASFKIVEENALAHPSL</sequence>
<name>F2N822_CORGP</name>
<evidence type="ECO:0000256" key="3">
    <source>
        <dbReference type="ARBA" id="ARBA00023027"/>
    </source>
</evidence>
<feature type="domain" description="3-hydroxyisobutyrate dehydrogenase-like NAD-binding" evidence="6">
    <location>
        <begin position="162"/>
        <end position="280"/>
    </location>
</feature>
<reference evidence="8" key="1">
    <citation type="journal article" date="2013" name="Stand. Genomic Sci.">
        <title>Complete genome sequence of Coriobacterium glomerans type strain (PW2(T)) from the midgut of Pyrrhocoris apterus L. (red soldier bug).</title>
        <authorList>
            <person name="Stackebrandt E."/>
            <person name="Zeytun A."/>
            <person name="Lapidus A."/>
            <person name="Nolan M."/>
            <person name="Lucas S."/>
            <person name="Hammon N."/>
            <person name="Deshpande S."/>
            <person name="Cheng J.F."/>
            <person name="Tapia R."/>
            <person name="Goodwin L.A."/>
            <person name="Pitluck S."/>
            <person name="Liolios K."/>
            <person name="Pagani I."/>
            <person name="Ivanova N."/>
            <person name="Mavromatis K."/>
            <person name="Mikhailova N."/>
            <person name="Huntemann M."/>
            <person name="Pati A."/>
            <person name="Chen A."/>
            <person name="Palaniappan K."/>
            <person name="Chang Y.J."/>
            <person name="Land M."/>
            <person name="Hauser L."/>
            <person name="Rohde M."/>
            <person name="Pukall R."/>
            <person name="Goker M."/>
            <person name="Detter J.C."/>
            <person name="Woyke T."/>
            <person name="Bristow J."/>
            <person name="Eisen J.A."/>
            <person name="Markowitz V."/>
            <person name="Hugenholtz P."/>
            <person name="Kyrpides N.C."/>
            <person name="Klenk H.P."/>
        </authorList>
    </citation>
    <scope>NUCLEOTIDE SEQUENCE</scope>
    <source>
        <strain evidence="8">ATCC 49209 / DSM 20642 / JCM 10262 / PW2</strain>
    </source>
</reference>
<dbReference type="STRING" id="700015.Corgl_1097"/>
<dbReference type="Pfam" id="PF03446">
    <property type="entry name" value="NAD_binding_2"/>
    <property type="match status" value="1"/>
</dbReference>
<comment type="similarity">
    <text evidence="1">Belongs to the HIBADH-related family.</text>
</comment>
<evidence type="ECO:0000256" key="4">
    <source>
        <dbReference type="PIRSR" id="PIRSR000103-1"/>
    </source>
</evidence>
<dbReference type="GO" id="GO:0051287">
    <property type="term" value="F:NAD binding"/>
    <property type="evidence" value="ECO:0007669"/>
    <property type="project" value="InterPro"/>
</dbReference>
<evidence type="ECO:0000259" key="5">
    <source>
        <dbReference type="Pfam" id="PF03446"/>
    </source>
</evidence>
<evidence type="ECO:0000313" key="7">
    <source>
        <dbReference type="EMBL" id="AEB07205.1"/>
    </source>
</evidence>
<dbReference type="InterPro" id="IPR013328">
    <property type="entry name" value="6PGD_dom2"/>
</dbReference>
<dbReference type="Gene3D" id="3.40.50.720">
    <property type="entry name" value="NAD(P)-binding Rossmann-like Domain"/>
    <property type="match status" value="1"/>
</dbReference>
<dbReference type="Proteomes" id="UP000006851">
    <property type="component" value="Chromosome"/>
</dbReference>
<organism evidence="7 8">
    <name type="scientific">Coriobacterium glomerans (strain ATCC 49209 / DSM 20642 / JCM 10262 / PW2)</name>
    <dbReference type="NCBI Taxonomy" id="700015"/>
    <lineage>
        <taxon>Bacteria</taxon>
        <taxon>Bacillati</taxon>
        <taxon>Actinomycetota</taxon>
        <taxon>Coriobacteriia</taxon>
        <taxon>Coriobacteriales</taxon>
        <taxon>Coriobacteriaceae</taxon>
        <taxon>Coriobacterium</taxon>
    </lineage>
</organism>